<evidence type="ECO:0000313" key="1">
    <source>
        <dbReference type="EMBL" id="RKP50760.1"/>
    </source>
</evidence>
<sequence>MKHACRYTIVRFMPYPETGEFANIGIVLMSPTAKYIGYKLIDRISRITAFFEELDANVVRRARKVYANELVRITQSIEKAFAEAPMGPSADFANFVFSELVKPREGVVVAQGDRVAMADRQPSEKLEELFEHYVGRSFATKAYQERYVEKRIHEMLRAADLTSLYHERTLGKSDTYKARLPFVRMNGTGEAIRAIKPIFLAHDDPSRLYDHGWDWIGKIEKLRRDRTLQGDVLFAAAAPKEAFGPRAAAFAEISEQLKAHGIVLAQETERGRILAFAEGMPDVETSDSD</sequence>
<dbReference type="EMBL" id="RBZV01000002">
    <property type="protein sequence ID" value="RKP50760.1"/>
    <property type="molecule type" value="Genomic_DNA"/>
</dbReference>
<gene>
    <name evidence="1" type="ORF">D7S89_06690</name>
</gene>
<dbReference type="AlphaFoldDB" id="A0A494XJB6"/>
<organism evidence="1 2">
    <name type="scientific">Trinickia fusca</name>
    <dbReference type="NCBI Taxonomy" id="2419777"/>
    <lineage>
        <taxon>Bacteria</taxon>
        <taxon>Pseudomonadati</taxon>
        <taxon>Pseudomonadota</taxon>
        <taxon>Betaproteobacteria</taxon>
        <taxon>Burkholderiales</taxon>
        <taxon>Burkholderiaceae</taxon>
        <taxon>Trinickia</taxon>
    </lineage>
</organism>
<evidence type="ECO:0000313" key="2">
    <source>
        <dbReference type="Proteomes" id="UP000280434"/>
    </source>
</evidence>
<keyword evidence="2" id="KW-1185">Reference proteome</keyword>
<comment type="caution">
    <text evidence="1">The sequence shown here is derived from an EMBL/GenBank/DDBJ whole genome shotgun (WGS) entry which is preliminary data.</text>
</comment>
<name>A0A494XJB6_9BURK</name>
<protein>
    <submittedName>
        <fullName evidence="1">DUF3037 domain-containing protein</fullName>
    </submittedName>
</protein>
<dbReference type="RefSeq" id="WP_121276817.1">
    <property type="nucleotide sequence ID" value="NZ_RBZV01000002.1"/>
</dbReference>
<accession>A0A494XJB6</accession>
<dbReference type="InterPro" id="IPR021398">
    <property type="entry name" value="DUF3037"/>
</dbReference>
<dbReference type="Pfam" id="PF11236">
    <property type="entry name" value="DUF3037"/>
    <property type="match status" value="1"/>
</dbReference>
<reference evidence="1 2" key="1">
    <citation type="submission" date="2018-10" db="EMBL/GenBank/DDBJ databases">
        <title>Paraburkholderia sp. 7MK8-2, isolated from soil.</title>
        <authorList>
            <person name="Gao Z.-H."/>
            <person name="Qiu L.-H."/>
        </authorList>
    </citation>
    <scope>NUCLEOTIDE SEQUENCE [LARGE SCALE GENOMIC DNA]</scope>
    <source>
        <strain evidence="1 2">7MK8-2</strain>
    </source>
</reference>
<dbReference type="Proteomes" id="UP000280434">
    <property type="component" value="Unassembled WGS sequence"/>
</dbReference>
<proteinExistence type="predicted"/>
<dbReference type="OrthoDB" id="8851633at2"/>